<feature type="compositionally biased region" description="Basic and acidic residues" evidence="1">
    <location>
        <begin position="47"/>
        <end position="64"/>
    </location>
</feature>
<gene>
    <name evidence="3" type="ORF">F8O01_05430</name>
</gene>
<reference evidence="3 4" key="1">
    <citation type="submission" date="2019-09" db="EMBL/GenBank/DDBJ databases">
        <title>Phylogeny of genus Pseudoclavibacter and closely related genus.</title>
        <authorList>
            <person name="Li Y."/>
        </authorList>
    </citation>
    <scope>NUCLEOTIDE SEQUENCE [LARGE SCALE GENOMIC DNA]</scope>
    <source>
        <strain evidence="3 4">DSM 23821</strain>
    </source>
</reference>
<feature type="domain" description="Plasmid pRiA4b Orf3-like" evidence="2">
    <location>
        <begin position="121"/>
        <end position="298"/>
    </location>
</feature>
<dbReference type="AlphaFoldDB" id="A0A7J5BZA9"/>
<dbReference type="InterPro" id="IPR012912">
    <property type="entry name" value="Plasmid_pRiA4b_Orf3-like"/>
</dbReference>
<dbReference type="Pfam" id="PF07929">
    <property type="entry name" value="PRiA4_ORF3"/>
    <property type="match status" value="1"/>
</dbReference>
<dbReference type="OrthoDB" id="9816539at2"/>
<proteinExistence type="predicted"/>
<feature type="region of interest" description="Disordered" evidence="1">
    <location>
        <begin position="1"/>
        <end position="64"/>
    </location>
</feature>
<name>A0A7J5BZA9_9MICO</name>
<dbReference type="PANTHER" id="PTHR41878">
    <property type="entry name" value="LEXA REPRESSOR-RELATED"/>
    <property type="match status" value="1"/>
</dbReference>
<accession>A0A7J5BZA9</accession>
<organism evidence="3 4">
    <name type="scientific">Pseudoclavibacter chungangensis</name>
    <dbReference type="NCBI Taxonomy" id="587635"/>
    <lineage>
        <taxon>Bacteria</taxon>
        <taxon>Bacillati</taxon>
        <taxon>Actinomycetota</taxon>
        <taxon>Actinomycetes</taxon>
        <taxon>Micrococcales</taxon>
        <taxon>Microbacteriaceae</taxon>
        <taxon>Pseudoclavibacter</taxon>
    </lineage>
</organism>
<dbReference type="PANTHER" id="PTHR41878:SF1">
    <property type="entry name" value="TNPR PROTEIN"/>
    <property type="match status" value="1"/>
</dbReference>
<dbReference type="Gene3D" id="3.10.290.30">
    <property type="entry name" value="MM3350-like"/>
    <property type="match status" value="1"/>
</dbReference>
<evidence type="ECO:0000313" key="4">
    <source>
        <dbReference type="Proteomes" id="UP000467240"/>
    </source>
</evidence>
<evidence type="ECO:0000313" key="3">
    <source>
        <dbReference type="EMBL" id="KAB1659698.1"/>
    </source>
</evidence>
<dbReference type="InterPro" id="IPR024047">
    <property type="entry name" value="MM3350-like_sf"/>
</dbReference>
<evidence type="ECO:0000259" key="2">
    <source>
        <dbReference type="Pfam" id="PF07929"/>
    </source>
</evidence>
<evidence type="ECO:0000256" key="1">
    <source>
        <dbReference type="SAM" id="MobiDB-lite"/>
    </source>
</evidence>
<comment type="caution">
    <text evidence="3">The sequence shown here is derived from an EMBL/GenBank/DDBJ whole genome shotgun (WGS) entry which is preliminary data.</text>
</comment>
<sequence>MCATTTRDSRLGRRPPGCSCLRRPYSTRAHPPHPHPFPTPPVGISTPHREESSTNVRQGEETRVTPHEFEAPDLQKLIEHAFPELSPEQRAALFVGGLAPTGLPTRPEPRLLPVPTTVRGFRVRLDLSRTKPPVWRRLEIAGDTTLPQLHEVIQAAMGWTDSHLHRFRTGHDPYAPEFLTGFDLDEGDEGMPEDGVRLDQLVADEGDRLWYDYDFGDNWQHVLRVERVLDTPPPSPTCIGGRLACPPEDCGGTWGYDELAAWVRSDYDDTLRPDVFDSVDEGRAWLPEGWHPDAFDAEETNAWLAAASAEPGPVGEELASLLELSRDRGSRALRDTLAHPAADGPTDIDDDSAAELTEPFRVLLEAIGNGTDLTAAGYLKPAVVEQIAQHAGIAEWWIGKANREDLTTPVANLRALARALGLVVVRHGRITPARTIARHGHDPQALLRHIAGRLPLGTSPADRHAGWAALAVAACATPSEQWPDRIAEILFDLGWRDRDAPGALPPSGSPTLGTLMLLSGDARSGRRLHGVNEAVAALARRIIRGRRVGEARVGDSRET</sequence>
<dbReference type="SUPFAM" id="SSF159941">
    <property type="entry name" value="MM3350-like"/>
    <property type="match status" value="1"/>
</dbReference>
<dbReference type="EMBL" id="WBJZ01000005">
    <property type="protein sequence ID" value="KAB1659698.1"/>
    <property type="molecule type" value="Genomic_DNA"/>
</dbReference>
<protein>
    <submittedName>
        <fullName evidence="3">Plasmid pRiA4b ORF-3 family protein</fullName>
    </submittedName>
</protein>
<dbReference type="Proteomes" id="UP000467240">
    <property type="component" value="Unassembled WGS sequence"/>
</dbReference>
<keyword evidence="4" id="KW-1185">Reference proteome</keyword>